<dbReference type="RefSeq" id="WP_238726162.1">
    <property type="nucleotide sequence ID" value="NZ_JAHQCX010000001.1"/>
</dbReference>
<feature type="transmembrane region" description="Helical" evidence="7">
    <location>
        <begin position="97"/>
        <end position="120"/>
    </location>
</feature>
<dbReference type="Pfam" id="PF00528">
    <property type="entry name" value="BPD_transp_1"/>
    <property type="match status" value="1"/>
</dbReference>
<feature type="transmembrane region" description="Helical" evidence="7">
    <location>
        <begin position="257"/>
        <end position="277"/>
    </location>
</feature>
<dbReference type="PROSITE" id="PS50928">
    <property type="entry name" value="ABC_TM1"/>
    <property type="match status" value="1"/>
</dbReference>
<evidence type="ECO:0000256" key="2">
    <source>
        <dbReference type="ARBA" id="ARBA00022448"/>
    </source>
</evidence>
<sequence>MQRLKNGFLLFLVPLFLIQLLVYVVPIVSTVCHAFQNTTIAGEDSFTLTGNFAKIAKDLGPVIGRTLIWTFGSIIPSMLLGLAAALVFNRNFFGKKLCVSICLLPYTIPLIIVAVCWYLLYQPNFGLLNTFMQTVGLTGKPVQFLSRNTALTAVIVARIWRSMPFAFISYYAALKSIPAEYMEAAAVDGAGHFQTLRYITLPQLKPITLTTGIILTVWTFLVFDIVYSMTGGGPGKATTIMPMSIYHELISMHDTGAASALSLIAILILMIMTTIYWKCLKEAD</sequence>
<name>A0ABS6K2I1_9FIRM</name>
<proteinExistence type="inferred from homology"/>
<keyword evidence="4 7" id="KW-0812">Transmembrane</keyword>
<evidence type="ECO:0000256" key="6">
    <source>
        <dbReference type="ARBA" id="ARBA00023136"/>
    </source>
</evidence>
<evidence type="ECO:0000256" key="7">
    <source>
        <dbReference type="RuleBase" id="RU363032"/>
    </source>
</evidence>
<evidence type="ECO:0000256" key="3">
    <source>
        <dbReference type="ARBA" id="ARBA00022475"/>
    </source>
</evidence>
<evidence type="ECO:0000259" key="8">
    <source>
        <dbReference type="PROSITE" id="PS50928"/>
    </source>
</evidence>
<comment type="similarity">
    <text evidence="7">Belongs to the binding-protein-dependent transport system permease family.</text>
</comment>
<feature type="transmembrane region" description="Helical" evidence="7">
    <location>
        <begin position="207"/>
        <end position="227"/>
    </location>
</feature>
<evidence type="ECO:0000256" key="5">
    <source>
        <dbReference type="ARBA" id="ARBA00022989"/>
    </source>
</evidence>
<keyword evidence="3" id="KW-1003">Cell membrane</keyword>
<evidence type="ECO:0000313" key="10">
    <source>
        <dbReference type="Proteomes" id="UP001314681"/>
    </source>
</evidence>
<keyword evidence="10" id="KW-1185">Reference proteome</keyword>
<protein>
    <submittedName>
        <fullName evidence="9">Sugar ABC transporter permease</fullName>
    </submittedName>
</protein>
<dbReference type="Proteomes" id="UP001314681">
    <property type="component" value="Unassembled WGS sequence"/>
</dbReference>
<dbReference type="InterPro" id="IPR000515">
    <property type="entry name" value="MetI-like"/>
</dbReference>
<feature type="domain" description="ABC transmembrane type-1" evidence="8">
    <location>
        <begin position="63"/>
        <end position="276"/>
    </location>
</feature>
<organism evidence="9 10">
    <name type="scientific">Diplocloster modestus</name>
    <dbReference type="NCBI Taxonomy" id="2850322"/>
    <lineage>
        <taxon>Bacteria</taxon>
        <taxon>Bacillati</taxon>
        <taxon>Bacillota</taxon>
        <taxon>Clostridia</taxon>
        <taxon>Lachnospirales</taxon>
        <taxon>Lachnospiraceae</taxon>
        <taxon>Diplocloster</taxon>
    </lineage>
</organism>
<reference evidence="9 10" key="1">
    <citation type="submission" date="2021-06" db="EMBL/GenBank/DDBJ databases">
        <title>Description of novel taxa of the family Lachnospiraceae.</title>
        <authorList>
            <person name="Chaplin A.V."/>
            <person name="Sokolova S.R."/>
            <person name="Pikina A.P."/>
            <person name="Korzhanova M."/>
            <person name="Belova V."/>
            <person name="Korostin D."/>
            <person name="Efimov B.A."/>
        </authorList>
    </citation>
    <scope>NUCLEOTIDE SEQUENCE [LARGE SCALE GENOMIC DNA]</scope>
    <source>
        <strain evidence="9 10">ASD4241</strain>
    </source>
</reference>
<accession>A0ABS6K2I1</accession>
<dbReference type="CDD" id="cd06261">
    <property type="entry name" value="TM_PBP2"/>
    <property type="match status" value="1"/>
</dbReference>
<keyword evidence="6 7" id="KW-0472">Membrane</keyword>
<evidence type="ECO:0000313" key="9">
    <source>
        <dbReference type="EMBL" id="MBU9724724.1"/>
    </source>
</evidence>
<dbReference type="SUPFAM" id="SSF161098">
    <property type="entry name" value="MetI-like"/>
    <property type="match status" value="1"/>
</dbReference>
<evidence type="ECO:0000256" key="1">
    <source>
        <dbReference type="ARBA" id="ARBA00004651"/>
    </source>
</evidence>
<dbReference type="EMBL" id="JAHQCX010000001">
    <property type="protein sequence ID" value="MBU9724724.1"/>
    <property type="molecule type" value="Genomic_DNA"/>
</dbReference>
<keyword evidence="2 7" id="KW-0813">Transport</keyword>
<dbReference type="Gene3D" id="1.10.3720.10">
    <property type="entry name" value="MetI-like"/>
    <property type="match status" value="1"/>
</dbReference>
<keyword evidence="5 7" id="KW-1133">Transmembrane helix</keyword>
<comment type="caution">
    <text evidence="9">The sequence shown here is derived from an EMBL/GenBank/DDBJ whole genome shotgun (WGS) entry which is preliminary data.</text>
</comment>
<comment type="subcellular location">
    <subcellularLocation>
        <location evidence="1 7">Cell membrane</location>
        <topology evidence="1 7">Multi-pass membrane protein</topology>
    </subcellularLocation>
</comment>
<feature type="transmembrane region" description="Helical" evidence="7">
    <location>
        <begin position="150"/>
        <end position="173"/>
    </location>
</feature>
<feature type="transmembrane region" description="Helical" evidence="7">
    <location>
        <begin position="67"/>
        <end position="88"/>
    </location>
</feature>
<dbReference type="InterPro" id="IPR035906">
    <property type="entry name" value="MetI-like_sf"/>
</dbReference>
<dbReference type="PANTHER" id="PTHR43005:SF1">
    <property type="entry name" value="SPERMIDINE_PUTRESCINE TRANSPORT SYSTEM PERMEASE PROTEIN"/>
    <property type="match status" value="1"/>
</dbReference>
<dbReference type="PANTHER" id="PTHR43005">
    <property type="entry name" value="BLR7065 PROTEIN"/>
    <property type="match status" value="1"/>
</dbReference>
<evidence type="ECO:0000256" key="4">
    <source>
        <dbReference type="ARBA" id="ARBA00022692"/>
    </source>
</evidence>
<gene>
    <name evidence="9" type="ORF">KTH90_01720</name>
</gene>